<gene>
    <name evidence="2" type="ORF">IE37_00730</name>
</gene>
<evidence type="ECO:0000313" key="3">
    <source>
        <dbReference type="Proteomes" id="UP000245720"/>
    </source>
</evidence>
<dbReference type="PANTHER" id="PTHR43233">
    <property type="entry name" value="FAMILY N-ACETYLTRANSFERASE, PUTATIVE (AFU_ORTHOLOGUE AFUA_6G03350)-RELATED"/>
    <property type="match status" value="1"/>
</dbReference>
<proteinExistence type="predicted"/>
<dbReference type="PROSITE" id="PS51186">
    <property type="entry name" value="GNAT"/>
    <property type="match status" value="1"/>
</dbReference>
<dbReference type="GO" id="GO:0016747">
    <property type="term" value="F:acyltransferase activity, transferring groups other than amino-acyl groups"/>
    <property type="evidence" value="ECO:0007669"/>
    <property type="project" value="InterPro"/>
</dbReference>
<dbReference type="RefSeq" id="WP_181380226.1">
    <property type="nucleotide sequence ID" value="NZ_QGDI01000002.1"/>
</dbReference>
<organism evidence="2 3">
    <name type="scientific">Ruminococcus flavefaciens</name>
    <dbReference type="NCBI Taxonomy" id="1265"/>
    <lineage>
        <taxon>Bacteria</taxon>
        <taxon>Bacillati</taxon>
        <taxon>Bacillota</taxon>
        <taxon>Clostridia</taxon>
        <taxon>Eubacteriales</taxon>
        <taxon>Oscillospiraceae</taxon>
        <taxon>Ruminococcus</taxon>
    </lineage>
</organism>
<reference evidence="2 3" key="1">
    <citation type="submission" date="2018-05" db="EMBL/GenBank/DDBJ databases">
        <title>The Hungate 1000. A catalogue of reference genomes from the rumen microbiome.</title>
        <authorList>
            <person name="Kelly W."/>
        </authorList>
    </citation>
    <scope>NUCLEOTIDE SEQUENCE [LARGE SCALE GENOMIC DNA]</scope>
    <source>
        <strain evidence="2 3">SAb67</strain>
    </source>
</reference>
<dbReference type="InterPro" id="IPR016181">
    <property type="entry name" value="Acyl_CoA_acyltransferase"/>
</dbReference>
<protein>
    <submittedName>
        <fullName evidence="2">Acetyltransferase (GNAT) family protein</fullName>
    </submittedName>
</protein>
<name>A0A315Y4P0_RUMFL</name>
<comment type="caution">
    <text evidence="2">The sequence shown here is derived from an EMBL/GenBank/DDBJ whole genome shotgun (WGS) entry which is preliminary data.</text>
</comment>
<dbReference type="Pfam" id="PF13508">
    <property type="entry name" value="Acetyltransf_7"/>
    <property type="match status" value="1"/>
</dbReference>
<evidence type="ECO:0000313" key="2">
    <source>
        <dbReference type="EMBL" id="PWJ14744.1"/>
    </source>
</evidence>
<dbReference type="EMBL" id="QGDI01000002">
    <property type="protein sequence ID" value="PWJ14744.1"/>
    <property type="molecule type" value="Genomic_DNA"/>
</dbReference>
<feature type="domain" description="N-acetyltransferase" evidence="1">
    <location>
        <begin position="1"/>
        <end position="142"/>
    </location>
</feature>
<evidence type="ECO:0000259" key="1">
    <source>
        <dbReference type="PROSITE" id="PS51186"/>
    </source>
</evidence>
<dbReference type="CDD" id="cd04301">
    <property type="entry name" value="NAT_SF"/>
    <property type="match status" value="1"/>
</dbReference>
<sequence>MGYRIIHDKLSADDYIKLFSSAGWGEPDRRLVEKSLKNSYVTFSVTDEDKVIAMARLIGDGGMAFFLKDLIVAPEYQGKGVGRELMCHIEDYIRGELEEGWECRFQLISAKDKEEFYRKCGYTAHPHEHSGPGFTKLIRKEK</sequence>
<dbReference type="AlphaFoldDB" id="A0A315Y4P0"/>
<dbReference type="Gene3D" id="3.40.630.30">
    <property type="match status" value="1"/>
</dbReference>
<dbReference type="Proteomes" id="UP000245720">
    <property type="component" value="Unassembled WGS sequence"/>
</dbReference>
<dbReference type="SUPFAM" id="SSF55729">
    <property type="entry name" value="Acyl-CoA N-acyltransferases (Nat)"/>
    <property type="match status" value="1"/>
</dbReference>
<dbReference type="PANTHER" id="PTHR43233:SF1">
    <property type="entry name" value="FAMILY N-ACETYLTRANSFERASE, PUTATIVE (AFU_ORTHOLOGUE AFUA_6G03350)-RELATED"/>
    <property type="match status" value="1"/>
</dbReference>
<dbReference type="InterPro" id="IPR000182">
    <property type="entry name" value="GNAT_dom"/>
</dbReference>
<keyword evidence="2" id="KW-0808">Transferase</keyword>
<accession>A0A315Y4P0</accession>
<dbReference type="InterPro" id="IPR053144">
    <property type="entry name" value="Acetyltransferase_Butenolide"/>
</dbReference>